<dbReference type="Pfam" id="PF17853">
    <property type="entry name" value="GGDEF_2"/>
    <property type="match status" value="1"/>
</dbReference>
<evidence type="ECO:0000313" key="4">
    <source>
        <dbReference type="EMBL" id="VVE75206.1"/>
    </source>
</evidence>
<dbReference type="OrthoDB" id="8026818at2"/>
<evidence type="ECO:0000256" key="1">
    <source>
        <dbReference type="ARBA" id="ARBA00006754"/>
    </source>
</evidence>
<dbReference type="EMBL" id="CABPSQ010000015">
    <property type="protein sequence ID" value="VVE75206.1"/>
    <property type="molecule type" value="Genomic_DNA"/>
</dbReference>
<dbReference type="RefSeq" id="WP_150627578.1">
    <property type="nucleotide sequence ID" value="NZ_CABPSQ010000015.1"/>
</dbReference>
<gene>
    <name evidence="4" type="primary">pucR</name>
    <name evidence="4" type="ORF">PCA31118_04942</name>
</gene>
<dbReference type="PANTHER" id="PTHR33744">
    <property type="entry name" value="CARBOHYDRATE DIACID REGULATOR"/>
    <property type="match status" value="1"/>
</dbReference>
<accession>A0A5E5AQF3</accession>
<dbReference type="Gene3D" id="3.30.450.40">
    <property type="match status" value="1"/>
</dbReference>
<dbReference type="InterPro" id="IPR029016">
    <property type="entry name" value="GAF-like_dom_sf"/>
</dbReference>
<sequence length="647" mass="71372">MPEHHQQLMALRHVASQISNDEDIEALFRDLVRGAVQQGGWDLGSVMSIDLAHGYGLVITRFETSMLPQHVEDRWELATSPSLIALQTNEPVYIRDALESTQFPGYRREAQERGYRTVLVLPMASRDTEGRPMVLTVASRKVRDVGDDDLTFMATVVHLGAIAVERAHRQRAQVMAHERLQRTLEAQRTLLGDVLAGGSLDQLTSSLGDLIGRPVLVIDFLANRWHASASPVPSQMDDAAWTRSLSGAQGRELGTTVRDALQRYRQTRLDIPLGRPSAQAIVGAWIEPLMVDDDLVGALLTFGDDALSDLQQLLLESARFALSVQLMRSVVRFRFETRTLTELFFEIVERRWRDEDDVLGRARRLGVALDAPLRMMVVDYPDQRTNADAGRAAGHLSLESHSTVELLARQLSVPMHIVTVGGGLVCLVPQDGAADDTTLARLARRMSEALARSLGREPIVVMSDVCEGLEPLAREWERCWRMIRVARKFGRSGPLDMPGLGPLPMLMGAADSSDVHGFVDGTIGKLVEHDRQSGSPYLETLAEYLRAGCRSQPCADAMGLHVTTLRYRLTRIQELFGIDVETPERRFAVELAIHLHTLTKGATPNASGRTSSGEATKAKATMPGTSNLRAGGRVASASMKTLPRNRE</sequence>
<dbReference type="PANTHER" id="PTHR33744:SF1">
    <property type="entry name" value="DNA-BINDING TRANSCRIPTIONAL ACTIVATOR ADER"/>
    <property type="match status" value="1"/>
</dbReference>
<protein>
    <submittedName>
        <fullName evidence="4">Purine catabolism regulatory protein</fullName>
    </submittedName>
</protein>
<dbReference type="InterPro" id="IPR025736">
    <property type="entry name" value="PucR_C-HTH_dom"/>
</dbReference>
<evidence type="ECO:0000313" key="5">
    <source>
        <dbReference type="Proteomes" id="UP000414136"/>
    </source>
</evidence>
<evidence type="ECO:0000256" key="2">
    <source>
        <dbReference type="SAM" id="MobiDB-lite"/>
    </source>
</evidence>
<dbReference type="InterPro" id="IPR051448">
    <property type="entry name" value="CdaR-like_regulators"/>
</dbReference>
<dbReference type="SMART" id="SM00065">
    <property type="entry name" value="GAF"/>
    <property type="match status" value="1"/>
</dbReference>
<dbReference type="SUPFAM" id="SSF55781">
    <property type="entry name" value="GAF domain-like"/>
    <property type="match status" value="1"/>
</dbReference>
<dbReference type="InterPro" id="IPR042070">
    <property type="entry name" value="PucR_C-HTH_sf"/>
</dbReference>
<keyword evidence="5" id="KW-1185">Reference proteome</keyword>
<organism evidence="4 5">
    <name type="scientific">Pandoraea captiosa</name>
    <dbReference type="NCBI Taxonomy" id="2508302"/>
    <lineage>
        <taxon>Bacteria</taxon>
        <taxon>Pseudomonadati</taxon>
        <taxon>Pseudomonadota</taxon>
        <taxon>Betaproteobacteria</taxon>
        <taxon>Burkholderiales</taxon>
        <taxon>Burkholderiaceae</taxon>
        <taxon>Pandoraea</taxon>
    </lineage>
</organism>
<feature type="domain" description="GAF" evidence="3">
    <location>
        <begin position="23"/>
        <end position="174"/>
    </location>
</feature>
<name>A0A5E5AQF3_9BURK</name>
<dbReference type="InterPro" id="IPR041522">
    <property type="entry name" value="CdaR_GGDEF"/>
</dbReference>
<feature type="region of interest" description="Disordered" evidence="2">
    <location>
        <begin position="601"/>
        <end position="647"/>
    </location>
</feature>
<reference evidence="4 5" key="1">
    <citation type="submission" date="2019-08" db="EMBL/GenBank/DDBJ databases">
        <authorList>
            <person name="Peeters C."/>
        </authorList>
    </citation>
    <scope>NUCLEOTIDE SEQUENCE [LARGE SCALE GENOMIC DNA]</scope>
    <source>
        <strain evidence="4 5">LMG 31118</strain>
    </source>
</reference>
<proteinExistence type="inferred from homology"/>
<dbReference type="Proteomes" id="UP000414136">
    <property type="component" value="Unassembled WGS sequence"/>
</dbReference>
<dbReference type="AlphaFoldDB" id="A0A5E5AQF3"/>
<evidence type="ECO:0000259" key="3">
    <source>
        <dbReference type="SMART" id="SM00065"/>
    </source>
</evidence>
<dbReference type="Gene3D" id="1.10.10.2840">
    <property type="entry name" value="PucR C-terminal helix-turn-helix domain"/>
    <property type="match status" value="1"/>
</dbReference>
<dbReference type="InterPro" id="IPR003018">
    <property type="entry name" value="GAF"/>
</dbReference>
<comment type="similarity">
    <text evidence="1">Belongs to the CdaR family.</text>
</comment>
<feature type="compositionally biased region" description="Polar residues" evidence="2">
    <location>
        <begin position="601"/>
        <end position="614"/>
    </location>
</feature>
<dbReference type="Pfam" id="PF13556">
    <property type="entry name" value="HTH_30"/>
    <property type="match status" value="1"/>
</dbReference>
<dbReference type="Pfam" id="PF13185">
    <property type="entry name" value="GAF_2"/>
    <property type="match status" value="1"/>
</dbReference>